<reference evidence="1 2" key="1">
    <citation type="submission" date="2015-09" db="EMBL/GenBank/DDBJ databases">
        <title>Genome sequencing project for genomic taxonomy and phylogenomics of Bacillus-like bacteria.</title>
        <authorList>
            <person name="Liu B."/>
            <person name="Wang J."/>
            <person name="Zhu Y."/>
            <person name="Liu G."/>
            <person name="Chen Q."/>
            <person name="Chen Z."/>
            <person name="Lan J."/>
            <person name="Che J."/>
            <person name="Ge C."/>
            <person name="Shi H."/>
            <person name="Pan Z."/>
            <person name="Liu X."/>
        </authorList>
    </citation>
    <scope>NUCLEOTIDE SEQUENCE [LARGE SCALE GENOMIC DNA]</scope>
    <source>
        <strain evidence="1 2">FJAT-18043</strain>
    </source>
</reference>
<dbReference type="Gene3D" id="1.20.1260.10">
    <property type="match status" value="1"/>
</dbReference>
<dbReference type="InterPro" id="IPR012851">
    <property type="entry name" value="Spore_coat_CotF-like"/>
</dbReference>
<organism evidence="1 2">
    <name type="scientific">Cytobacillus solani</name>
    <dbReference type="NCBI Taxonomy" id="1637975"/>
    <lineage>
        <taxon>Bacteria</taxon>
        <taxon>Bacillati</taxon>
        <taxon>Bacillota</taxon>
        <taxon>Bacilli</taxon>
        <taxon>Bacillales</taxon>
        <taxon>Bacillaceae</taxon>
        <taxon>Cytobacillus</taxon>
    </lineage>
</organism>
<protein>
    <recommendedName>
        <fullName evidence="3">Spore coat protein</fullName>
    </recommendedName>
</protein>
<sequence>MPNNMEGRGLTDRETLQLCLELEKGRCRSVSNAILESSHKDLREIYQQCFDNANTNQYRLYEIMNEKGWYKTEKASIEEIHKVQEFMQNNLHPDNQF</sequence>
<evidence type="ECO:0000313" key="2">
    <source>
        <dbReference type="Proteomes" id="UP000050996"/>
    </source>
</evidence>
<dbReference type="RefSeq" id="WP_053476570.1">
    <property type="nucleotide sequence ID" value="NZ_CP041305.1"/>
</dbReference>
<proteinExistence type="predicted"/>
<evidence type="ECO:0008006" key="3">
    <source>
        <dbReference type="Google" id="ProtNLM"/>
    </source>
</evidence>
<dbReference type="PATRIC" id="fig|1637975.4.peg.3247"/>
<gene>
    <name evidence="1" type="ORF">AN957_16655</name>
</gene>
<dbReference type="EMBL" id="LJIX01000006">
    <property type="protein sequence ID" value="KQL20035.1"/>
    <property type="molecule type" value="Genomic_DNA"/>
</dbReference>
<dbReference type="Proteomes" id="UP000050996">
    <property type="component" value="Unassembled WGS sequence"/>
</dbReference>
<keyword evidence="2" id="KW-1185">Reference proteome</keyword>
<name>A0A0Q3VH35_9BACI</name>
<comment type="caution">
    <text evidence="1">The sequence shown here is derived from an EMBL/GenBank/DDBJ whole genome shotgun (WGS) entry which is preliminary data.</text>
</comment>
<dbReference type="STRING" id="1637975.AN957_16655"/>
<dbReference type="InterPro" id="IPR012347">
    <property type="entry name" value="Ferritin-like"/>
</dbReference>
<dbReference type="AlphaFoldDB" id="A0A0Q3VH35"/>
<accession>A0A0Q3VH35</accession>
<evidence type="ECO:0000313" key="1">
    <source>
        <dbReference type="EMBL" id="KQL20035.1"/>
    </source>
</evidence>
<dbReference type="Pfam" id="PF07875">
    <property type="entry name" value="Coat_F"/>
    <property type="match status" value="1"/>
</dbReference>